<accession>A0ABY7GAI9</accession>
<feature type="region of interest" description="Disordered" evidence="1">
    <location>
        <begin position="350"/>
        <end position="380"/>
    </location>
</feature>
<dbReference type="EMBL" id="CP111027">
    <property type="protein sequence ID" value="WAR30096.1"/>
    <property type="molecule type" value="Genomic_DNA"/>
</dbReference>
<evidence type="ECO:0000313" key="3">
    <source>
        <dbReference type="Proteomes" id="UP001164746"/>
    </source>
</evidence>
<proteinExistence type="predicted"/>
<gene>
    <name evidence="2" type="ORF">MAR_003664</name>
</gene>
<organism evidence="2 3">
    <name type="scientific">Mya arenaria</name>
    <name type="common">Soft-shell clam</name>
    <dbReference type="NCBI Taxonomy" id="6604"/>
    <lineage>
        <taxon>Eukaryota</taxon>
        <taxon>Metazoa</taxon>
        <taxon>Spiralia</taxon>
        <taxon>Lophotrochozoa</taxon>
        <taxon>Mollusca</taxon>
        <taxon>Bivalvia</taxon>
        <taxon>Autobranchia</taxon>
        <taxon>Heteroconchia</taxon>
        <taxon>Euheterodonta</taxon>
        <taxon>Imparidentia</taxon>
        <taxon>Neoheterodontei</taxon>
        <taxon>Myida</taxon>
        <taxon>Myoidea</taxon>
        <taxon>Myidae</taxon>
        <taxon>Mya</taxon>
    </lineage>
</organism>
<dbReference type="Proteomes" id="UP001164746">
    <property type="component" value="Chromosome 16"/>
</dbReference>
<protein>
    <recommendedName>
        <fullName evidence="4">Cell wall surface anchor family protein</fullName>
    </recommendedName>
</protein>
<reference evidence="2" key="1">
    <citation type="submission" date="2022-11" db="EMBL/GenBank/DDBJ databases">
        <title>Centuries of genome instability and evolution in soft-shell clam transmissible cancer (bioRxiv).</title>
        <authorList>
            <person name="Hart S.F.M."/>
            <person name="Yonemitsu M.A."/>
            <person name="Giersch R.M."/>
            <person name="Beal B.F."/>
            <person name="Arriagada G."/>
            <person name="Davis B.W."/>
            <person name="Ostrander E.A."/>
            <person name="Goff S.P."/>
            <person name="Metzger M.J."/>
        </authorList>
    </citation>
    <scope>NUCLEOTIDE SEQUENCE</scope>
    <source>
        <strain evidence="2">MELC-2E11</strain>
        <tissue evidence="2">Siphon/mantle</tissue>
    </source>
</reference>
<feature type="region of interest" description="Disordered" evidence="1">
    <location>
        <begin position="267"/>
        <end position="294"/>
    </location>
</feature>
<feature type="compositionally biased region" description="Low complexity" evidence="1">
    <location>
        <begin position="267"/>
        <end position="289"/>
    </location>
</feature>
<name>A0ABY7GAI9_MYAAR</name>
<evidence type="ECO:0000313" key="2">
    <source>
        <dbReference type="EMBL" id="WAR30096.1"/>
    </source>
</evidence>
<sequence length="459" mass="45953">MVSKQSVQPVEIVPVTGMPYFMFMPADALKVHLAEESEVCDREGTSGPTVPVASPIDSIFNGGSVRRATASNANVGHLGVHNHNVASAMAPMRAAPTPGTQTVQKTEVVETVVETSKQDAASSAAKQEVAGAASSSVSSSGIGGTETKTAAAESKAAASSSAAAATEAKSVKKVKKTTTTVVHSAGGHPASGSAVGGVQEVTQVVEEVSQHQNASSASAASASASQAAASESSATSGSGVSNGAYSLVGDTAAAVAASSSVSSAAASAAATNTSTTSVKKTTKTTTVTKQNGATPVTGAYDAAFAEVHTGNGASKTPTAILSNNNEKLGVIDSKSAMIATERPRAVAPIVGRREPSSTTPQTSTEEQEVEGEEVTVASSSASQYTDVRAVARSPNISNAHAQYRLPQGAVGWAASNPDTALGASGRVNTTDVPVEIALLPNNSIYNVAKIHTGRLHRAN</sequence>
<evidence type="ECO:0000256" key="1">
    <source>
        <dbReference type="SAM" id="MobiDB-lite"/>
    </source>
</evidence>
<keyword evidence="3" id="KW-1185">Reference proteome</keyword>
<evidence type="ECO:0008006" key="4">
    <source>
        <dbReference type="Google" id="ProtNLM"/>
    </source>
</evidence>